<proteinExistence type="inferred from homology"/>
<dbReference type="EMBL" id="PQWO01000002">
    <property type="protein sequence ID" value="PZD74738.1"/>
    <property type="molecule type" value="Genomic_DNA"/>
</dbReference>
<evidence type="ECO:0000256" key="3">
    <source>
        <dbReference type="ARBA" id="ARBA00012643"/>
    </source>
</evidence>
<organism evidence="7 8">
    <name type="scientific">Acaryochloris thomasi RCC1774</name>
    <dbReference type="NCBI Taxonomy" id="1764569"/>
    <lineage>
        <taxon>Bacteria</taxon>
        <taxon>Bacillati</taxon>
        <taxon>Cyanobacteriota</taxon>
        <taxon>Cyanophyceae</taxon>
        <taxon>Acaryochloridales</taxon>
        <taxon>Acaryochloridaceae</taxon>
        <taxon>Acaryochloris</taxon>
        <taxon>Acaryochloris thomasi</taxon>
    </lineage>
</organism>
<dbReference type="Proteomes" id="UP000248857">
    <property type="component" value="Unassembled WGS sequence"/>
</dbReference>
<evidence type="ECO:0000313" key="8">
    <source>
        <dbReference type="Proteomes" id="UP000248857"/>
    </source>
</evidence>
<protein>
    <recommendedName>
        <fullName evidence="3">5'-nucleotidase</fullName>
        <ecNumber evidence="3">3.1.3.5</ecNumber>
    </recommendedName>
</protein>
<dbReference type="AlphaFoldDB" id="A0A2W1JN38"/>
<feature type="domain" description="Survival protein SurE-like phosphatase/nucleotidase" evidence="6">
    <location>
        <begin position="4"/>
        <end position="175"/>
    </location>
</feature>
<dbReference type="InterPro" id="IPR030048">
    <property type="entry name" value="SurE"/>
</dbReference>
<evidence type="ECO:0000256" key="5">
    <source>
        <dbReference type="ARBA" id="ARBA00022801"/>
    </source>
</evidence>
<dbReference type="InterPro" id="IPR036523">
    <property type="entry name" value="SurE-like_sf"/>
</dbReference>
<accession>A0A2W1JN38</accession>
<keyword evidence="8" id="KW-1185">Reference proteome</keyword>
<evidence type="ECO:0000256" key="2">
    <source>
        <dbReference type="ARBA" id="ARBA00011062"/>
    </source>
</evidence>
<sequence>MTWLLTNDDGIDAPGLQALAQALPADLGEDVVVVAPMQEQSGCGHQVTTHRPIQIREADPETFAHVQRAYAIAGTPADCVRVALHHLQEEITFVCSGINAGGNLGVDIYMSGTVAAVRESAFYGIPGIALSQYRRGPVSIDWARAARLGGGAIAKLLLHPLERGQFWNINLPHPDPDCLHPDLVFGTSCTHPMPCSFKQENDQLSYQGNYGGRSRRAGADVAICFGGQIAATQIKV</sequence>
<name>A0A2W1JN38_9CYAN</name>
<dbReference type="Gene3D" id="3.40.1210.10">
    <property type="entry name" value="Survival protein SurE-like phosphatase/nucleotidase"/>
    <property type="match status" value="1"/>
</dbReference>
<reference evidence="7 8" key="1">
    <citation type="journal article" date="2018" name="Sci. Rep.">
        <title>A novel species of the marine cyanobacterium Acaryochloris with a unique pigment content and lifestyle.</title>
        <authorList>
            <person name="Partensky F."/>
            <person name="Six C."/>
            <person name="Ratin M."/>
            <person name="Garczarek L."/>
            <person name="Vaulot D."/>
            <person name="Probert I."/>
            <person name="Calteau A."/>
            <person name="Gourvil P."/>
            <person name="Marie D."/>
            <person name="Grebert T."/>
            <person name="Bouchier C."/>
            <person name="Le Panse S."/>
            <person name="Gachenot M."/>
            <person name="Rodriguez F."/>
            <person name="Garrido J.L."/>
        </authorList>
    </citation>
    <scope>NUCLEOTIDE SEQUENCE [LARGE SCALE GENOMIC DNA]</scope>
    <source>
        <strain evidence="7 8">RCC1774</strain>
    </source>
</reference>
<dbReference type="GO" id="GO:0046872">
    <property type="term" value="F:metal ion binding"/>
    <property type="evidence" value="ECO:0007669"/>
    <property type="project" value="UniProtKB-KW"/>
</dbReference>
<keyword evidence="5 7" id="KW-0378">Hydrolase</keyword>
<comment type="caution">
    <text evidence="7">The sequence shown here is derived from an EMBL/GenBank/DDBJ whole genome shotgun (WGS) entry which is preliminary data.</text>
</comment>
<evidence type="ECO:0000313" key="7">
    <source>
        <dbReference type="EMBL" id="PZD74738.1"/>
    </source>
</evidence>
<dbReference type="SUPFAM" id="SSF64167">
    <property type="entry name" value="SurE-like"/>
    <property type="match status" value="1"/>
</dbReference>
<dbReference type="Pfam" id="PF01975">
    <property type="entry name" value="SurE"/>
    <property type="match status" value="1"/>
</dbReference>
<dbReference type="GO" id="GO:0008253">
    <property type="term" value="F:5'-nucleotidase activity"/>
    <property type="evidence" value="ECO:0007669"/>
    <property type="project" value="UniProtKB-EC"/>
</dbReference>
<evidence type="ECO:0000256" key="1">
    <source>
        <dbReference type="ARBA" id="ARBA00000815"/>
    </source>
</evidence>
<dbReference type="InterPro" id="IPR002828">
    <property type="entry name" value="SurE-like_Pase/nucleotidase"/>
</dbReference>
<dbReference type="PANTHER" id="PTHR30457:SF0">
    <property type="entry name" value="PHOSPHATASE, PUTATIVE (AFU_ORTHOLOGUE AFUA_4G01070)-RELATED"/>
    <property type="match status" value="1"/>
</dbReference>
<dbReference type="NCBIfam" id="NF001493">
    <property type="entry name" value="PRK00346.2-3"/>
    <property type="match status" value="1"/>
</dbReference>
<dbReference type="NCBIfam" id="TIGR00087">
    <property type="entry name" value="surE"/>
    <property type="match status" value="1"/>
</dbReference>
<keyword evidence="4" id="KW-0479">Metal-binding</keyword>
<evidence type="ECO:0000259" key="6">
    <source>
        <dbReference type="Pfam" id="PF01975"/>
    </source>
</evidence>
<dbReference type="PANTHER" id="PTHR30457">
    <property type="entry name" value="5'-NUCLEOTIDASE SURE"/>
    <property type="match status" value="1"/>
</dbReference>
<dbReference type="RefSeq" id="WP_110984721.1">
    <property type="nucleotide sequence ID" value="NZ_CAWNWM010000002.1"/>
</dbReference>
<comment type="similarity">
    <text evidence="2">Belongs to the SurE nucleotidase family.</text>
</comment>
<dbReference type="OrthoDB" id="9780815at2"/>
<comment type="catalytic activity">
    <reaction evidence="1">
        <text>a ribonucleoside 5'-phosphate + H2O = a ribonucleoside + phosphate</text>
        <dbReference type="Rhea" id="RHEA:12484"/>
        <dbReference type="ChEBI" id="CHEBI:15377"/>
        <dbReference type="ChEBI" id="CHEBI:18254"/>
        <dbReference type="ChEBI" id="CHEBI:43474"/>
        <dbReference type="ChEBI" id="CHEBI:58043"/>
        <dbReference type="EC" id="3.1.3.5"/>
    </reaction>
</comment>
<dbReference type="EC" id="3.1.3.5" evidence="3"/>
<gene>
    <name evidence="7" type="primary">surE_1</name>
    <name evidence="7" type="ORF">C1752_00741</name>
</gene>
<evidence type="ECO:0000256" key="4">
    <source>
        <dbReference type="ARBA" id="ARBA00022723"/>
    </source>
</evidence>